<evidence type="ECO:0000313" key="1">
    <source>
        <dbReference type="EMBL" id="SHI38205.1"/>
    </source>
</evidence>
<dbReference type="AlphaFoldDB" id="A0A1M6AP17"/>
<evidence type="ECO:0008006" key="3">
    <source>
        <dbReference type="Google" id="ProtNLM"/>
    </source>
</evidence>
<evidence type="ECO:0000313" key="2">
    <source>
        <dbReference type="Proteomes" id="UP000183954"/>
    </source>
</evidence>
<protein>
    <recommendedName>
        <fullName evidence="3">Uracil DNA glycosylase superfamily protein</fullName>
    </recommendedName>
</protein>
<accession>A0A1M6AP17</accession>
<dbReference type="Proteomes" id="UP000183954">
    <property type="component" value="Unassembled WGS sequence"/>
</dbReference>
<gene>
    <name evidence="1" type="ORF">SAMN02746098_04004</name>
</gene>
<dbReference type="RefSeq" id="WP_073031608.1">
    <property type="nucleotide sequence ID" value="NZ_FQXJ01000017.1"/>
</dbReference>
<dbReference type="OrthoDB" id="1795163at2"/>
<name>A0A1M6AP17_9FIRM</name>
<sequence>MSGITLNEDMPSVDKMKRESGERTYPIWLLFNPKHPAVRHYIWTPVLAEIQDRVYRELRTRIDASKIYIRSAVNDSRIVPNTLNWWDTKVAAEIQQFRDIALEYEPKVLISFGAFPFEFVRRVYEIKPEKGPKSWGTTNLGDEFGKSMENFDINKTNIVPLLRRVVSSDKFIEDPSYSENYFHYVGTKIADKIIENKESLKIWMD</sequence>
<reference evidence="2" key="1">
    <citation type="submission" date="2016-11" db="EMBL/GenBank/DDBJ databases">
        <authorList>
            <person name="Varghese N."/>
            <person name="Submissions S."/>
        </authorList>
    </citation>
    <scope>NUCLEOTIDE SEQUENCE [LARGE SCALE GENOMIC DNA]</scope>
    <source>
        <strain evidence="2">DSM 15449</strain>
    </source>
</reference>
<dbReference type="EMBL" id="FQXJ01000017">
    <property type="protein sequence ID" value="SHI38205.1"/>
    <property type="molecule type" value="Genomic_DNA"/>
</dbReference>
<keyword evidence="2" id="KW-1185">Reference proteome</keyword>
<organism evidence="1 2">
    <name type="scientific">Desulfosporosinus lacus DSM 15449</name>
    <dbReference type="NCBI Taxonomy" id="1121420"/>
    <lineage>
        <taxon>Bacteria</taxon>
        <taxon>Bacillati</taxon>
        <taxon>Bacillota</taxon>
        <taxon>Clostridia</taxon>
        <taxon>Eubacteriales</taxon>
        <taxon>Desulfitobacteriaceae</taxon>
        <taxon>Desulfosporosinus</taxon>
    </lineage>
</organism>
<proteinExistence type="predicted"/>